<sequence>MLPLPQQPRRCLQLLRLLLLLLLLGTGLLQGPAPLAAGVDHRIDDQDQSMGCSRERLRDLDHQAWQLVACSAGPPGEAVILRLVSHPGWLRFDHPSPLLLDSGRFHWELEDTTLANPVLVKDGRDAAAEFVLTPLLADLRQNRPLRLSLPGVIDELPIPPFVVREWRSLETMPADPR</sequence>
<protein>
    <submittedName>
        <fullName evidence="1">DUF3122 domain-containing protein</fullName>
    </submittedName>
</protein>
<gene>
    <name evidence="1" type="ORF">ERJ67_06935</name>
</gene>
<dbReference type="Pfam" id="PF11320">
    <property type="entry name" value="DUF3122"/>
    <property type="match status" value="1"/>
</dbReference>
<name>A0A524RMP6_9CHRO</name>
<accession>A0A524RMP6</accession>
<reference evidence="1 2" key="1">
    <citation type="journal article" date="2019" name="mSystems">
        <title>Life at home and on the roam: Genomic adaptions reflect the dual lifestyle of an intracellular, facultative symbiont.</title>
        <authorList>
            <person name="Burgsdorf I."/>
        </authorList>
    </citation>
    <scope>NUCLEOTIDE SEQUENCE [LARGE SCALE GENOMIC DNA]</scope>
    <source>
        <strain evidence="1">277cV</strain>
    </source>
</reference>
<organism evidence="1 2">
    <name type="scientific">Aphanocapsa feldmannii 277cV</name>
    <dbReference type="NCBI Taxonomy" id="2507553"/>
    <lineage>
        <taxon>Bacteria</taxon>
        <taxon>Bacillati</taxon>
        <taxon>Cyanobacteriota</taxon>
        <taxon>Cyanophyceae</taxon>
        <taxon>Oscillatoriophycideae</taxon>
        <taxon>Chroococcales</taxon>
        <taxon>Microcystaceae</taxon>
        <taxon>Aphanocapsa</taxon>
    </lineage>
</organism>
<dbReference type="EMBL" id="SRMO01000070">
    <property type="protein sequence ID" value="TGG91893.1"/>
    <property type="molecule type" value="Genomic_DNA"/>
</dbReference>
<proteinExistence type="predicted"/>
<comment type="caution">
    <text evidence="1">The sequence shown here is derived from an EMBL/GenBank/DDBJ whole genome shotgun (WGS) entry which is preliminary data.</text>
</comment>
<evidence type="ECO:0000313" key="2">
    <source>
        <dbReference type="Proteomes" id="UP000317990"/>
    </source>
</evidence>
<dbReference type="InterPro" id="IPR021469">
    <property type="entry name" value="DUF3122"/>
</dbReference>
<dbReference type="Proteomes" id="UP000317990">
    <property type="component" value="Unassembled WGS sequence"/>
</dbReference>
<dbReference type="AlphaFoldDB" id="A0A524RMP6"/>
<evidence type="ECO:0000313" key="1">
    <source>
        <dbReference type="EMBL" id="TGG91893.1"/>
    </source>
</evidence>